<evidence type="ECO:0000313" key="9">
    <source>
        <dbReference type="EMBL" id="KXH36267.1"/>
    </source>
</evidence>
<dbReference type="PANTHER" id="PTHR31683:SF16">
    <property type="entry name" value="PECTIN LYASE A-RELATED"/>
    <property type="match status" value="1"/>
</dbReference>
<dbReference type="Gene3D" id="2.160.20.10">
    <property type="entry name" value="Single-stranded right-handed beta-helix, Pectin lyase-like"/>
    <property type="match status" value="1"/>
</dbReference>
<sequence>MIDLEPRSLTWKLLLTPAAFVLLSLFHIRPKPIHSFVSTFLSFLFESLLTMRSALLSVALAAFAPLALAADAVSGAAEGFAKGTTGGGSATPVYPSTTSELVSYLTDSSARVIVLTKTFDFRNTEGTTTATGCAPWGTGSACQTAINKDNWCTNYQPNAPKVSTTYDNAGLNPIKVGSNKSIIGQGSKGVIIGKGLRITGGAKNIIIQNIHITNLNPKYVWGGDAITLDGSDLVWIDHVKTSLIGRQHIVLGNGASNRVTISNNEIDGSSSWSATCDGHHYWGLYFTGSNDMVTFKKNYIHHTSGRAPKVAGNTLLHAVNNYWYDNSGHAFEADSGAKIVAEGNIFQNVVAAYQTGLAGQVFASPDSTTNAKCSTNLGHACQLNAYGSSGTLVGSDTSILANFAGKNVATAGTANDAKAVTTSAGFGKL</sequence>
<feature type="domain" description="Pectate lyase" evidence="8">
    <location>
        <begin position="145"/>
        <end position="352"/>
    </location>
</feature>
<dbReference type="GO" id="GO:0047490">
    <property type="term" value="F:pectin lyase activity"/>
    <property type="evidence" value="ECO:0007669"/>
    <property type="project" value="UniProtKB-EC"/>
</dbReference>
<dbReference type="PANTHER" id="PTHR31683">
    <property type="entry name" value="PECTATE LYASE 18-RELATED"/>
    <property type="match status" value="1"/>
</dbReference>
<dbReference type="AlphaFoldDB" id="A0A135SKH8"/>
<evidence type="ECO:0000313" key="10">
    <source>
        <dbReference type="Proteomes" id="UP000070121"/>
    </source>
</evidence>
<evidence type="ECO:0000256" key="6">
    <source>
        <dbReference type="ARBA" id="ARBA00036818"/>
    </source>
</evidence>
<dbReference type="EMBL" id="JFFI01002365">
    <property type="protein sequence ID" value="KXH36267.1"/>
    <property type="molecule type" value="Genomic_DNA"/>
</dbReference>
<evidence type="ECO:0000256" key="2">
    <source>
        <dbReference type="ARBA" id="ARBA00010980"/>
    </source>
</evidence>
<dbReference type="InterPro" id="IPR045032">
    <property type="entry name" value="PEL"/>
</dbReference>
<dbReference type="InterPro" id="IPR002022">
    <property type="entry name" value="Pec_lyase"/>
</dbReference>
<evidence type="ECO:0000256" key="1">
    <source>
        <dbReference type="ARBA" id="ARBA00004613"/>
    </source>
</evidence>
<evidence type="ECO:0000259" key="8">
    <source>
        <dbReference type="SMART" id="SM00656"/>
    </source>
</evidence>
<keyword evidence="5 9" id="KW-0456">Lyase</keyword>
<dbReference type="InterPro" id="IPR011050">
    <property type="entry name" value="Pectin_lyase_fold/virulence"/>
</dbReference>
<comment type="catalytic activity">
    <reaction evidence="6">
        <text>Eliminative cleavage of (1-&gt;4)-alpha-D-galacturonan methyl ester to give oligosaccharides with 4-deoxy-6-O-methyl-alpha-D-galact-4-enuronosyl groups at their non-reducing ends.</text>
        <dbReference type="EC" id="4.2.2.10"/>
    </reaction>
</comment>
<dbReference type="InterPro" id="IPR012334">
    <property type="entry name" value="Pectin_lyas_fold"/>
</dbReference>
<keyword evidence="10" id="KW-1185">Reference proteome</keyword>
<keyword evidence="3" id="KW-0964">Secreted</keyword>
<comment type="caution">
    <text evidence="9">The sequence shown here is derived from an EMBL/GenBank/DDBJ whole genome shotgun (WGS) entry which is preliminary data.</text>
</comment>
<accession>A0A135SKH8</accession>
<dbReference type="OrthoDB" id="1637350at2759"/>
<comment type="subcellular location">
    <subcellularLocation>
        <location evidence="1">Secreted</location>
    </subcellularLocation>
</comment>
<evidence type="ECO:0000256" key="7">
    <source>
        <dbReference type="ARBA" id="ARBA00039082"/>
    </source>
</evidence>
<dbReference type="Proteomes" id="UP000070121">
    <property type="component" value="Unassembled WGS sequence"/>
</dbReference>
<name>A0A135SKH8_9PEZI</name>
<dbReference type="SUPFAM" id="SSF51126">
    <property type="entry name" value="Pectin lyase-like"/>
    <property type="match status" value="1"/>
</dbReference>
<dbReference type="FunFam" id="2.160.20.10:FF:000003">
    <property type="entry name" value="Pectin lyase F"/>
    <property type="match status" value="1"/>
</dbReference>
<evidence type="ECO:0000256" key="3">
    <source>
        <dbReference type="ARBA" id="ARBA00022525"/>
    </source>
</evidence>
<protein>
    <recommendedName>
        <fullName evidence="7">pectin lyase</fullName>
        <ecNumber evidence="7">4.2.2.10</ecNumber>
    </recommendedName>
</protein>
<gene>
    <name evidence="9" type="ORF">CSAL01_12924</name>
</gene>
<evidence type="ECO:0000256" key="5">
    <source>
        <dbReference type="ARBA" id="ARBA00023239"/>
    </source>
</evidence>
<dbReference type="GO" id="GO:0005576">
    <property type="term" value="C:extracellular region"/>
    <property type="evidence" value="ECO:0007669"/>
    <property type="project" value="UniProtKB-SubCell"/>
</dbReference>
<dbReference type="GO" id="GO:0030570">
    <property type="term" value="F:pectate lyase activity"/>
    <property type="evidence" value="ECO:0007669"/>
    <property type="project" value="InterPro"/>
</dbReference>
<reference evidence="9 10" key="1">
    <citation type="submission" date="2014-02" db="EMBL/GenBank/DDBJ databases">
        <title>The genome sequence of Colletotrichum salicis CBS 607.94.</title>
        <authorList>
            <person name="Baroncelli R."/>
            <person name="Thon M.R."/>
        </authorList>
    </citation>
    <scope>NUCLEOTIDE SEQUENCE [LARGE SCALE GENOMIC DNA]</scope>
    <source>
        <strain evidence="9 10">CBS 607.94</strain>
    </source>
</reference>
<comment type="similarity">
    <text evidence="2">Belongs to the polysaccharide lyase 1 family.</text>
</comment>
<keyword evidence="4" id="KW-0732">Signal</keyword>
<dbReference type="EC" id="4.2.2.10" evidence="7"/>
<proteinExistence type="inferred from homology"/>
<organism evidence="9 10">
    <name type="scientific">Colletotrichum salicis</name>
    <dbReference type="NCBI Taxonomy" id="1209931"/>
    <lineage>
        <taxon>Eukaryota</taxon>
        <taxon>Fungi</taxon>
        <taxon>Dikarya</taxon>
        <taxon>Ascomycota</taxon>
        <taxon>Pezizomycotina</taxon>
        <taxon>Sordariomycetes</taxon>
        <taxon>Hypocreomycetidae</taxon>
        <taxon>Glomerellales</taxon>
        <taxon>Glomerellaceae</taxon>
        <taxon>Colletotrichum</taxon>
        <taxon>Colletotrichum acutatum species complex</taxon>
    </lineage>
</organism>
<dbReference type="GO" id="GO:0000272">
    <property type="term" value="P:polysaccharide catabolic process"/>
    <property type="evidence" value="ECO:0007669"/>
    <property type="project" value="UniProtKB-KW"/>
</dbReference>
<dbReference type="SMART" id="SM00656">
    <property type="entry name" value="Amb_all"/>
    <property type="match status" value="1"/>
</dbReference>
<dbReference type="STRING" id="1209931.A0A135SKH8"/>
<evidence type="ECO:0000256" key="4">
    <source>
        <dbReference type="ARBA" id="ARBA00022729"/>
    </source>
</evidence>